<reference evidence="18 19" key="1">
    <citation type="submission" date="2016-07" db="EMBL/GenBank/DDBJ databases">
        <title>Caryophanon latum genome sequencing.</title>
        <authorList>
            <person name="Verma A."/>
            <person name="Pal Y."/>
            <person name="Krishnamurthi S."/>
        </authorList>
    </citation>
    <scope>NUCLEOTIDE SEQUENCE [LARGE SCALE GENOMIC DNA]</scope>
    <source>
        <strain evidence="18 19">DSM 14151</strain>
    </source>
</reference>
<evidence type="ECO:0000256" key="9">
    <source>
        <dbReference type="ARBA" id="ARBA00032370"/>
    </source>
</evidence>
<dbReference type="GO" id="GO:0051301">
    <property type="term" value="P:cell division"/>
    <property type="evidence" value="ECO:0007669"/>
    <property type="project" value="InterPro"/>
</dbReference>
<feature type="transmembrane region" description="Helical" evidence="17">
    <location>
        <begin position="125"/>
        <end position="143"/>
    </location>
</feature>
<keyword evidence="7 17" id="KW-1133">Transmembrane helix</keyword>
<comment type="function">
    <text evidence="16">Peptidoglycan polymerase that is essential for cell division.</text>
</comment>
<evidence type="ECO:0000313" key="19">
    <source>
        <dbReference type="Proteomes" id="UP000093482"/>
    </source>
</evidence>
<evidence type="ECO:0000256" key="12">
    <source>
        <dbReference type="ARBA" id="ARBA00041185"/>
    </source>
</evidence>
<evidence type="ECO:0000313" key="18">
    <source>
        <dbReference type="EMBL" id="OCS90945.1"/>
    </source>
</evidence>
<keyword evidence="19" id="KW-1185">Reference proteome</keyword>
<evidence type="ECO:0000256" key="10">
    <source>
        <dbReference type="ARBA" id="ARBA00033270"/>
    </source>
</evidence>
<dbReference type="GO" id="GO:0008955">
    <property type="term" value="F:peptidoglycan glycosyltransferase activity"/>
    <property type="evidence" value="ECO:0007669"/>
    <property type="project" value="UniProtKB-EC"/>
</dbReference>
<dbReference type="GO" id="GO:0032153">
    <property type="term" value="C:cell division site"/>
    <property type="evidence" value="ECO:0007669"/>
    <property type="project" value="TreeGrafter"/>
</dbReference>
<gene>
    <name evidence="18" type="ORF">A6K76_10630</name>
</gene>
<dbReference type="GO" id="GO:0015648">
    <property type="term" value="F:lipid-linked peptidoglycan transporter activity"/>
    <property type="evidence" value="ECO:0007669"/>
    <property type="project" value="TreeGrafter"/>
</dbReference>
<dbReference type="PANTHER" id="PTHR30474:SF2">
    <property type="entry name" value="PEPTIDOGLYCAN GLYCOSYLTRANSFERASE FTSW-RELATED"/>
    <property type="match status" value="1"/>
</dbReference>
<comment type="caution">
    <text evidence="18">The sequence shown here is derived from an EMBL/GenBank/DDBJ whole genome shotgun (WGS) entry which is preliminary data.</text>
</comment>
<keyword evidence="3" id="KW-0808">Transferase</keyword>
<evidence type="ECO:0000256" key="13">
    <source>
        <dbReference type="ARBA" id="ARBA00041418"/>
    </source>
</evidence>
<evidence type="ECO:0000256" key="7">
    <source>
        <dbReference type="ARBA" id="ARBA00022989"/>
    </source>
</evidence>
<proteinExistence type="inferred from homology"/>
<evidence type="ECO:0000256" key="4">
    <source>
        <dbReference type="ARBA" id="ARBA00022692"/>
    </source>
</evidence>
<feature type="transmembrane region" description="Helical" evidence="17">
    <location>
        <begin position="325"/>
        <end position="349"/>
    </location>
</feature>
<keyword evidence="5" id="KW-0133">Cell shape</keyword>
<comment type="similarity">
    <text evidence="11">Belongs to the SEDS family. FtsW subfamily.</text>
</comment>
<dbReference type="AlphaFoldDB" id="A0A1C0YUV9"/>
<dbReference type="Proteomes" id="UP000093482">
    <property type="component" value="Unassembled WGS sequence"/>
</dbReference>
<sequence length="397" mass="43684">MKKFASSLWQKMRYFDLWLLVPYVVLLFFGALMVYSASVWWGIVQYDYEPNHFYIRQMIFATLGFVIFMVTVFVKKQLYTSPVPVAVFAGITVLMLIYVRLMGWGDGAGARSWFSLFGINVQPAEVAKLAIIVVMTVMLTHFLKRRHADELLTKHYALLFAYPLLCIVLVASQPDLGAVAVMLSLVMGIFIVTGVSARRYMRMFGGVVIAAVAAALIGVLTGYISGNRLGRLKAWLDPFEYQTIEGYQVIQGYVAIGSGGLGGVGLGHSAQKLGYLPEPHTDFIMAVISEELGFIGVLIVVVLLYTIVCRALIIALKTPDLHTRFLAAGIGTWIGIQTFVNLGGMLGFIPLTGVTLPFVSYGGTSMVLLSLSMGILMNISIHEKVRQSKQRKPETAA</sequence>
<evidence type="ECO:0000256" key="8">
    <source>
        <dbReference type="ARBA" id="ARBA00023136"/>
    </source>
</evidence>
<name>A0A1C0YUV9_9BACL</name>
<evidence type="ECO:0000256" key="5">
    <source>
        <dbReference type="ARBA" id="ARBA00022960"/>
    </source>
</evidence>
<dbReference type="EMBL" id="MATO01000033">
    <property type="protein sequence ID" value="OCS90945.1"/>
    <property type="molecule type" value="Genomic_DNA"/>
</dbReference>
<evidence type="ECO:0000256" key="16">
    <source>
        <dbReference type="ARBA" id="ARBA00049966"/>
    </source>
</evidence>
<evidence type="ECO:0000256" key="6">
    <source>
        <dbReference type="ARBA" id="ARBA00022984"/>
    </source>
</evidence>
<dbReference type="InterPro" id="IPR001182">
    <property type="entry name" value="FtsW/RodA"/>
</dbReference>
<feature type="transmembrane region" description="Helical" evidence="17">
    <location>
        <begin position="53"/>
        <end position="74"/>
    </location>
</feature>
<dbReference type="PANTHER" id="PTHR30474">
    <property type="entry name" value="CELL CYCLE PROTEIN"/>
    <property type="match status" value="1"/>
</dbReference>
<dbReference type="GO" id="GO:0005886">
    <property type="term" value="C:plasma membrane"/>
    <property type="evidence" value="ECO:0007669"/>
    <property type="project" value="TreeGrafter"/>
</dbReference>
<feature type="transmembrane region" description="Helical" evidence="17">
    <location>
        <begin position="361"/>
        <end position="381"/>
    </location>
</feature>
<evidence type="ECO:0000256" key="17">
    <source>
        <dbReference type="SAM" id="Phobius"/>
    </source>
</evidence>
<feature type="transmembrane region" description="Helical" evidence="17">
    <location>
        <begin position="292"/>
        <end position="313"/>
    </location>
</feature>
<comment type="subcellular location">
    <subcellularLocation>
        <location evidence="1">Membrane</location>
        <topology evidence="1">Multi-pass membrane protein</topology>
    </subcellularLocation>
</comment>
<keyword evidence="8 17" id="KW-0472">Membrane</keyword>
<dbReference type="GO" id="GO:0009252">
    <property type="term" value="P:peptidoglycan biosynthetic process"/>
    <property type="evidence" value="ECO:0007669"/>
    <property type="project" value="UniProtKB-KW"/>
</dbReference>
<evidence type="ECO:0000256" key="3">
    <source>
        <dbReference type="ARBA" id="ARBA00022679"/>
    </source>
</evidence>
<organism evidence="18 19">
    <name type="scientific">Caryophanon latum</name>
    <dbReference type="NCBI Taxonomy" id="33977"/>
    <lineage>
        <taxon>Bacteria</taxon>
        <taxon>Bacillati</taxon>
        <taxon>Bacillota</taxon>
        <taxon>Bacilli</taxon>
        <taxon>Bacillales</taxon>
        <taxon>Caryophanaceae</taxon>
        <taxon>Caryophanon</taxon>
    </lineage>
</organism>
<keyword evidence="2" id="KW-0328">Glycosyltransferase</keyword>
<dbReference type="GO" id="GO:0008360">
    <property type="term" value="P:regulation of cell shape"/>
    <property type="evidence" value="ECO:0007669"/>
    <property type="project" value="UniProtKB-KW"/>
</dbReference>
<keyword evidence="4 17" id="KW-0812">Transmembrane</keyword>
<feature type="transmembrane region" description="Helical" evidence="17">
    <location>
        <begin position="204"/>
        <end position="224"/>
    </location>
</feature>
<evidence type="ECO:0000256" key="1">
    <source>
        <dbReference type="ARBA" id="ARBA00004141"/>
    </source>
</evidence>
<dbReference type="EC" id="2.4.99.28" evidence="14"/>
<evidence type="ECO:0000256" key="15">
    <source>
        <dbReference type="ARBA" id="ARBA00049902"/>
    </source>
</evidence>
<evidence type="ECO:0000256" key="14">
    <source>
        <dbReference type="ARBA" id="ARBA00044770"/>
    </source>
</evidence>
<dbReference type="Pfam" id="PF01098">
    <property type="entry name" value="FTSW_RODA_SPOVE"/>
    <property type="match status" value="1"/>
</dbReference>
<evidence type="ECO:0000256" key="2">
    <source>
        <dbReference type="ARBA" id="ARBA00022676"/>
    </source>
</evidence>
<comment type="catalytic activity">
    <reaction evidence="15">
        <text>[GlcNAc-(1-&gt;4)-Mur2Ac(oyl-L-Ala-gamma-D-Glu-L-Lys-D-Ala-D-Ala)](n)-di-trans,octa-cis-undecaprenyl diphosphate + beta-D-GlcNAc-(1-&gt;4)-Mur2Ac(oyl-L-Ala-gamma-D-Glu-L-Lys-D-Ala-D-Ala)-di-trans,octa-cis-undecaprenyl diphosphate = [GlcNAc-(1-&gt;4)-Mur2Ac(oyl-L-Ala-gamma-D-Glu-L-Lys-D-Ala-D-Ala)](n+1)-di-trans,octa-cis-undecaprenyl diphosphate + di-trans,octa-cis-undecaprenyl diphosphate + H(+)</text>
        <dbReference type="Rhea" id="RHEA:23708"/>
        <dbReference type="Rhea" id="RHEA-COMP:9602"/>
        <dbReference type="Rhea" id="RHEA-COMP:9603"/>
        <dbReference type="ChEBI" id="CHEBI:15378"/>
        <dbReference type="ChEBI" id="CHEBI:58405"/>
        <dbReference type="ChEBI" id="CHEBI:60033"/>
        <dbReference type="ChEBI" id="CHEBI:78435"/>
        <dbReference type="EC" id="2.4.99.28"/>
    </reaction>
</comment>
<accession>A0A1C0YUV9</accession>
<keyword evidence="6" id="KW-0573">Peptidoglycan synthesis</keyword>
<feature type="transmembrane region" description="Helical" evidence="17">
    <location>
        <begin position="86"/>
        <end position="105"/>
    </location>
</feature>
<feature type="transmembrane region" description="Helical" evidence="17">
    <location>
        <begin position="155"/>
        <end position="172"/>
    </location>
</feature>
<evidence type="ECO:0000256" key="11">
    <source>
        <dbReference type="ARBA" id="ARBA00038053"/>
    </source>
</evidence>
<feature type="transmembrane region" description="Helical" evidence="17">
    <location>
        <begin position="178"/>
        <end position="197"/>
    </location>
</feature>
<feature type="transmembrane region" description="Helical" evidence="17">
    <location>
        <begin position="20"/>
        <end position="41"/>
    </location>
</feature>
<protein>
    <recommendedName>
        <fullName evidence="12">Probable peptidoglycan glycosyltransferase FtsW</fullName>
        <ecNumber evidence="14">2.4.99.28</ecNumber>
    </recommendedName>
    <alternativeName>
        <fullName evidence="13">Cell division protein FtsW</fullName>
    </alternativeName>
    <alternativeName>
        <fullName evidence="10">Cell wall polymerase</fullName>
    </alternativeName>
    <alternativeName>
        <fullName evidence="9">Peptidoglycan polymerase</fullName>
    </alternativeName>
</protein>